<dbReference type="GO" id="GO:0006189">
    <property type="term" value="P:'de novo' IMP biosynthetic process"/>
    <property type="evidence" value="ECO:0007669"/>
    <property type="project" value="UniProtKB-UniRule"/>
</dbReference>
<feature type="binding site" evidence="7 11">
    <location>
        <position position="446"/>
    </location>
    <ligand>
        <name>[4Fe-4S] cluster</name>
        <dbReference type="ChEBI" id="CHEBI:49883"/>
    </ligand>
</feature>
<evidence type="ECO:0000256" key="5">
    <source>
        <dbReference type="ARBA" id="ARBA00022755"/>
    </source>
</evidence>
<dbReference type="Proteomes" id="UP000183954">
    <property type="component" value="Unassembled WGS sequence"/>
</dbReference>
<keyword evidence="7 10" id="KW-0460">Magnesium</keyword>
<dbReference type="Gene3D" id="3.40.50.2020">
    <property type="match status" value="1"/>
</dbReference>
<feature type="binding site" evidence="7 11">
    <location>
        <position position="443"/>
    </location>
    <ligand>
        <name>[4Fe-4S] cluster</name>
        <dbReference type="ChEBI" id="CHEBI:49883"/>
    </ligand>
</feature>
<evidence type="ECO:0000256" key="10">
    <source>
        <dbReference type="PIRSR" id="PIRSR000485-2"/>
    </source>
</evidence>
<comment type="similarity">
    <text evidence="2 7 8">In the C-terminal section; belongs to the purine/pyrimidine phosphoribosyltransferase family.</text>
</comment>
<keyword evidence="14" id="KW-1185">Reference proteome</keyword>
<proteinExistence type="inferred from homology"/>
<feature type="binding site" evidence="7 10">
    <location>
        <position position="358"/>
    </location>
    <ligand>
        <name>Mg(2+)</name>
        <dbReference type="ChEBI" id="CHEBI:18420"/>
    </ligand>
</feature>
<keyword evidence="4 7" id="KW-0808">Transferase</keyword>
<dbReference type="Gene3D" id="3.60.20.10">
    <property type="entry name" value="Glutamine Phosphoribosylpyrophosphate, subunit 1, domain 1"/>
    <property type="match status" value="1"/>
</dbReference>
<feature type="active site" description="Nucleophile" evidence="7 9">
    <location>
        <position position="13"/>
    </location>
</feature>
<comment type="pathway">
    <text evidence="1 7 8">Purine metabolism; IMP biosynthesis via de novo pathway; N(1)-(5-phospho-D-ribosyl)glycinamide from 5-phospho-alpha-D-ribose 1-diphosphate: step 1/2.</text>
</comment>
<evidence type="ECO:0000256" key="2">
    <source>
        <dbReference type="ARBA" id="ARBA00010138"/>
    </source>
</evidence>
<dbReference type="CDD" id="cd00715">
    <property type="entry name" value="GPATase_N"/>
    <property type="match status" value="1"/>
</dbReference>
<comment type="cofactor">
    <cofactor evidence="7 11">
        <name>[4Fe-4S] cluster</name>
        <dbReference type="ChEBI" id="CHEBI:49883"/>
    </cofactor>
    <text evidence="7 11">Binds 1 [4Fe-4S] cluster per subunit.</text>
</comment>
<dbReference type="UniPathway" id="UPA00074">
    <property type="reaction ID" value="UER00124"/>
</dbReference>
<dbReference type="GO" id="GO:0051539">
    <property type="term" value="F:4 iron, 4 sulfur cluster binding"/>
    <property type="evidence" value="ECO:0007669"/>
    <property type="project" value="UniProtKB-KW"/>
</dbReference>
<dbReference type="SUPFAM" id="SSF56235">
    <property type="entry name" value="N-terminal nucleophile aminohydrolases (Ntn hydrolases)"/>
    <property type="match status" value="1"/>
</dbReference>
<dbReference type="SUPFAM" id="SSF53271">
    <property type="entry name" value="PRTase-like"/>
    <property type="match status" value="1"/>
</dbReference>
<dbReference type="HAMAP" id="MF_01931">
    <property type="entry name" value="PurF"/>
    <property type="match status" value="1"/>
</dbReference>
<dbReference type="CDD" id="cd06223">
    <property type="entry name" value="PRTases_typeI"/>
    <property type="match status" value="1"/>
</dbReference>
<comment type="function">
    <text evidence="7">Catalyzes the formation of phosphoribosylamine from phosphoribosylpyrophosphate (PRPP) and glutamine.</text>
</comment>
<feature type="binding site" evidence="7 11">
    <location>
        <position position="248"/>
    </location>
    <ligand>
        <name>[4Fe-4S] cluster</name>
        <dbReference type="ChEBI" id="CHEBI:49883"/>
    </ligand>
</feature>
<evidence type="ECO:0000256" key="4">
    <source>
        <dbReference type="ARBA" id="ARBA00022679"/>
    </source>
</evidence>
<organism evidence="13 14">
    <name type="scientific">Desulfosporosinus lacus DSM 15449</name>
    <dbReference type="NCBI Taxonomy" id="1121420"/>
    <lineage>
        <taxon>Bacteria</taxon>
        <taxon>Bacillati</taxon>
        <taxon>Bacillota</taxon>
        <taxon>Clostridia</taxon>
        <taxon>Eubacteriales</taxon>
        <taxon>Desulfitobacteriaceae</taxon>
        <taxon>Desulfosporosinus</taxon>
    </lineage>
</organism>
<keyword evidence="7 10" id="KW-0479">Metal-binding</keyword>
<dbReference type="GO" id="GO:0004044">
    <property type="term" value="F:amidophosphoribosyltransferase activity"/>
    <property type="evidence" value="ECO:0007669"/>
    <property type="project" value="UniProtKB-UniRule"/>
</dbReference>
<keyword evidence="7 11" id="KW-0411">Iron-sulfur</keyword>
<evidence type="ECO:0000256" key="11">
    <source>
        <dbReference type="PIRSR" id="PIRSR000485-3"/>
    </source>
</evidence>
<dbReference type="GO" id="GO:0000287">
    <property type="term" value="F:magnesium ion binding"/>
    <property type="evidence" value="ECO:0007669"/>
    <property type="project" value="UniProtKB-UniRule"/>
</dbReference>
<evidence type="ECO:0000313" key="14">
    <source>
        <dbReference type="Proteomes" id="UP000183954"/>
    </source>
</evidence>
<protein>
    <recommendedName>
        <fullName evidence="7">Amidophosphoribosyltransferase</fullName>
        <shortName evidence="7">ATase</shortName>
        <ecNumber evidence="7">2.4.2.14</ecNumber>
    </recommendedName>
    <alternativeName>
        <fullName evidence="7">Glutamine phosphoribosylpyrophosphate amidotransferase</fullName>
        <shortName evidence="7">GPATase</shortName>
    </alternativeName>
</protein>
<keyword evidence="7 11" id="KW-0408">Iron</keyword>
<dbReference type="PROSITE" id="PS51278">
    <property type="entry name" value="GATASE_TYPE_2"/>
    <property type="match status" value="1"/>
</dbReference>
<sequence length="472" mass="51420">MFEFGEDKPKEECGVFGIYAPDQEVARLTYYGLYALQHRGQESAGIAVSNGLSINVHKGMGLVSEVFSDSIVEGLKGKMAIGHVRYSTTGSSLLANAQPLVVHYQKGMMALAHNGNLTNASDLREELGKNGAVFQTTVDSEVIINLITRYRRESLEDALVKTMMDLRGAYALVILAEDKLFGIRDPLGVRPLCIGKLGSWYCLASESCALDTIGAEFVRDVEPGEIVVIDKEGLHSRRGLNKTKRACCAFEYIYFARPDSTMDQLNIAESRRQMGIELAHECPIEADLVIAVPDSGTASALGYATALGIPFGEGLIKNRYVGRTFIQPTQAMREVAVRLKLNANASVLKDKRVVMIDDSIVRGTTSSKLVEMVKKAGAKEVHFLISSPPVAYPCFYGIDTAEREKLIANQLDVDGIRQYVGADSLHYISEEGLLRALGTEAVCLACFNGAYPIPVSSLNRGKSNFESHNSCG</sequence>
<evidence type="ECO:0000256" key="1">
    <source>
        <dbReference type="ARBA" id="ARBA00005209"/>
    </source>
</evidence>
<comment type="cofactor">
    <cofactor evidence="7 10">
        <name>Mg(2+)</name>
        <dbReference type="ChEBI" id="CHEBI:18420"/>
    </cofactor>
    <text evidence="7 10">Binds 1 Mg(2+) ion per subunit.</text>
</comment>
<dbReference type="InterPro" id="IPR029055">
    <property type="entry name" value="Ntn_hydrolases_N"/>
</dbReference>
<keyword evidence="3 7" id="KW-0328">Glycosyltransferase</keyword>
<feature type="binding site" evidence="7 11">
    <location>
        <position position="394"/>
    </location>
    <ligand>
        <name>[4Fe-4S] cluster</name>
        <dbReference type="ChEBI" id="CHEBI:49883"/>
    </ligand>
</feature>
<dbReference type="AlphaFoldDB" id="A0A1M5Y4P2"/>
<dbReference type="EMBL" id="FQXJ01000007">
    <property type="protein sequence ID" value="SHI06946.1"/>
    <property type="molecule type" value="Genomic_DNA"/>
</dbReference>
<comment type="catalytic activity">
    <reaction evidence="7 8">
        <text>5-phospho-beta-D-ribosylamine + L-glutamate + diphosphate = 5-phospho-alpha-D-ribose 1-diphosphate + L-glutamine + H2O</text>
        <dbReference type="Rhea" id="RHEA:14905"/>
        <dbReference type="ChEBI" id="CHEBI:15377"/>
        <dbReference type="ChEBI" id="CHEBI:29985"/>
        <dbReference type="ChEBI" id="CHEBI:33019"/>
        <dbReference type="ChEBI" id="CHEBI:58017"/>
        <dbReference type="ChEBI" id="CHEBI:58359"/>
        <dbReference type="ChEBI" id="CHEBI:58681"/>
        <dbReference type="EC" id="2.4.2.14"/>
    </reaction>
</comment>
<dbReference type="PANTHER" id="PTHR11907">
    <property type="entry name" value="AMIDOPHOSPHORIBOSYLTRANSFERASE"/>
    <property type="match status" value="1"/>
</dbReference>
<gene>
    <name evidence="7" type="primary">purF</name>
    <name evidence="13" type="ORF">SAMN02746098_02255</name>
</gene>
<dbReference type="InterPro" id="IPR035584">
    <property type="entry name" value="PurF_N"/>
</dbReference>
<dbReference type="InterPro" id="IPR005854">
    <property type="entry name" value="PurF"/>
</dbReference>
<evidence type="ECO:0000256" key="7">
    <source>
        <dbReference type="HAMAP-Rule" id="MF_01931"/>
    </source>
</evidence>
<evidence type="ECO:0000256" key="3">
    <source>
        <dbReference type="ARBA" id="ARBA00022676"/>
    </source>
</evidence>
<evidence type="ECO:0000256" key="6">
    <source>
        <dbReference type="ARBA" id="ARBA00022962"/>
    </source>
</evidence>
<dbReference type="GO" id="GO:0009113">
    <property type="term" value="P:purine nucleobase biosynthetic process"/>
    <property type="evidence" value="ECO:0007669"/>
    <property type="project" value="UniProtKB-UniRule"/>
</dbReference>
<dbReference type="STRING" id="1121420.SAMN02746098_02255"/>
<feature type="binding site" evidence="7 10">
    <location>
        <position position="357"/>
    </location>
    <ligand>
        <name>Mg(2+)</name>
        <dbReference type="ChEBI" id="CHEBI:18420"/>
    </ligand>
</feature>
<dbReference type="Pfam" id="PF00156">
    <property type="entry name" value="Pribosyltran"/>
    <property type="match status" value="1"/>
</dbReference>
<dbReference type="InterPro" id="IPR029057">
    <property type="entry name" value="PRTase-like"/>
</dbReference>
<dbReference type="NCBIfam" id="TIGR01134">
    <property type="entry name" value="purF"/>
    <property type="match status" value="1"/>
</dbReference>
<keyword evidence="6 7" id="KW-0315">Glutamine amidotransferase</keyword>
<dbReference type="EC" id="2.4.2.14" evidence="7"/>
<reference evidence="14" key="1">
    <citation type="submission" date="2016-11" db="EMBL/GenBank/DDBJ databases">
        <authorList>
            <person name="Varghese N."/>
            <person name="Submissions S."/>
        </authorList>
    </citation>
    <scope>NUCLEOTIDE SEQUENCE [LARGE SCALE GENOMIC DNA]</scope>
    <source>
        <strain evidence="14">DSM 15449</strain>
    </source>
</reference>
<accession>A0A1M5Y4P2</accession>
<keyword evidence="5 7" id="KW-0658">Purine biosynthesis</keyword>
<dbReference type="Pfam" id="PF13522">
    <property type="entry name" value="GATase_6"/>
    <property type="match status" value="1"/>
</dbReference>
<evidence type="ECO:0000256" key="9">
    <source>
        <dbReference type="PIRSR" id="PIRSR000485-1"/>
    </source>
</evidence>
<name>A0A1M5Y4P2_9FIRM</name>
<dbReference type="InterPro" id="IPR017932">
    <property type="entry name" value="GATase_2_dom"/>
</dbReference>
<feature type="binding site" evidence="7 10">
    <location>
        <position position="295"/>
    </location>
    <ligand>
        <name>Mg(2+)</name>
        <dbReference type="ChEBI" id="CHEBI:18420"/>
    </ligand>
</feature>
<dbReference type="OrthoDB" id="9801213at2"/>
<feature type="domain" description="Glutamine amidotransferase type-2" evidence="12">
    <location>
        <begin position="13"/>
        <end position="232"/>
    </location>
</feature>
<dbReference type="InterPro" id="IPR000836">
    <property type="entry name" value="PRTase_dom"/>
</dbReference>
<evidence type="ECO:0000313" key="13">
    <source>
        <dbReference type="EMBL" id="SHI06946.1"/>
    </source>
</evidence>
<evidence type="ECO:0000259" key="12">
    <source>
        <dbReference type="PROSITE" id="PS51278"/>
    </source>
</evidence>
<dbReference type="RefSeq" id="WP_073029831.1">
    <property type="nucleotide sequence ID" value="NZ_FQXJ01000007.1"/>
</dbReference>
<evidence type="ECO:0000256" key="8">
    <source>
        <dbReference type="PIRNR" id="PIRNR000485"/>
    </source>
</evidence>
<dbReference type="PIRSF" id="PIRSF000485">
    <property type="entry name" value="Amd_phspho_trans"/>
    <property type="match status" value="1"/>
</dbReference>
<keyword evidence="7" id="KW-0004">4Fe-4S</keyword>